<dbReference type="Proteomes" id="UP000019276">
    <property type="component" value="Unassembled WGS sequence"/>
</dbReference>
<dbReference type="eggNOG" id="ENOG50330PP">
    <property type="taxonomic scope" value="Bacteria"/>
</dbReference>
<name>W7QRD6_9ALTE</name>
<dbReference type="STRING" id="1328313.DS2_03575"/>
<dbReference type="InterPro" id="IPR009998">
    <property type="entry name" value="YfaZ"/>
</dbReference>
<comment type="caution">
    <text evidence="2">The sequence shown here is derived from an EMBL/GenBank/DDBJ whole genome shotgun (WGS) entry which is preliminary data.</text>
</comment>
<dbReference type="OrthoDB" id="6366116at2"/>
<organism evidence="2 3">
    <name type="scientific">Catenovulum agarivorans DS-2</name>
    <dbReference type="NCBI Taxonomy" id="1328313"/>
    <lineage>
        <taxon>Bacteria</taxon>
        <taxon>Pseudomonadati</taxon>
        <taxon>Pseudomonadota</taxon>
        <taxon>Gammaproteobacteria</taxon>
        <taxon>Alteromonadales</taxon>
        <taxon>Alteromonadaceae</taxon>
        <taxon>Catenovulum</taxon>
    </lineage>
</organism>
<gene>
    <name evidence="2" type="ORF">DS2_03575</name>
</gene>
<evidence type="ECO:0000256" key="1">
    <source>
        <dbReference type="SAM" id="SignalP"/>
    </source>
</evidence>
<sequence>MKYSLTTVCASLLVSHSVAASYLTADISNDAFKAEISSDRLVQNAQVTATAIATDDDANLFALGAVVAGPVQEMPDVVAGLGGKIYFNDINDENMQAFALGGYAKYQIPSAKHISLTGEFYYAPGITASDDIDYQTDLNLRVSYQLLPNGAFFAGYRHIQVNIENGRNLSLDKGIHLGFEFQF</sequence>
<accession>W7QRD6</accession>
<reference evidence="2 3" key="1">
    <citation type="journal article" date="2014" name="Genome Announc.">
        <title>Draft Genome Sequence of the Agar-Degrading Bacterium Catenovulum sp. Strain DS-2, Isolated from Intestines of Haliotis diversicolor.</title>
        <authorList>
            <person name="Shan D."/>
            <person name="Li X."/>
            <person name="Gu Z."/>
            <person name="Wei G."/>
            <person name="Gao Z."/>
            <person name="Shao Z."/>
        </authorList>
    </citation>
    <scope>NUCLEOTIDE SEQUENCE [LARGE SCALE GENOMIC DNA]</scope>
    <source>
        <strain evidence="2 3">DS-2</strain>
    </source>
</reference>
<dbReference type="AlphaFoldDB" id="W7QRD6"/>
<dbReference type="RefSeq" id="WP_035013268.1">
    <property type="nucleotide sequence ID" value="NZ_ARZY01000004.1"/>
</dbReference>
<keyword evidence="3" id="KW-1185">Reference proteome</keyword>
<protein>
    <submittedName>
        <fullName evidence="2">YfaZ family protein</fullName>
    </submittedName>
</protein>
<evidence type="ECO:0000313" key="3">
    <source>
        <dbReference type="Proteomes" id="UP000019276"/>
    </source>
</evidence>
<keyword evidence="1" id="KW-0732">Signal</keyword>
<feature type="signal peptide" evidence="1">
    <location>
        <begin position="1"/>
        <end position="20"/>
    </location>
</feature>
<evidence type="ECO:0000313" key="2">
    <source>
        <dbReference type="EMBL" id="EWH11557.1"/>
    </source>
</evidence>
<feature type="chain" id="PRO_5004898460" evidence="1">
    <location>
        <begin position="21"/>
        <end position="183"/>
    </location>
</feature>
<dbReference type="EMBL" id="ARZY01000004">
    <property type="protein sequence ID" value="EWH11557.1"/>
    <property type="molecule type" value="Genomic_DNA"/>
</dbReference>
<dbReference type="Pfam" id="PF07437">
    <property type="entry name" value="YfaZ"/>
    <property type="match status" value="1"/>
</dbReference>
<proteinExistence type="predicted"/>